<name>A0ABY6RV43_PODCO</name>
<sequence>MINGPCLSERHFSHQAPGLCWGQQPAFLPHVSVLVAYGSEPRRRGLPRRGWKSDFLRECPDGSKAPCSVPRRSQTSQQFLDIFRRDNEIFRNSMHQDAHDNTAYAR</sequence>
<reference evidence="1" key="1">
    <citation type="submission" date="2018-02" db="EMBL/GenBank/DDBJ databases">
        <authorList>
            <person name="Silar P."/>
        </authorList>
    </citation>
    <scope>NUCLEOTIDE SEQUENCE [LARGE SCALE GENOMIC DNA]</scope>
    <source>
        <strain evidence="1">T</strain>
    </source>
</reference>
<dbReference type="Proteomes" id="UP000280685">
    <property type="component" value="Chromosome 1"/>
</dbReference>
<proteinExistence type="predicted"/>
<accession>A0ABY6RV43</accession>
<protein>
    <submittedName>
        <fullName evidence="1">Uncharacterized protein</fullName>
    </submittedName>
</protein>
<gene>
    <name evidence="1" type="ORF">PODCO_105923</name>
</gene>
<organism evidence="1 2">
    <name type="scientific">Podospora comata</name>
    <dbReference type="NCBI Taxonomy" id="48703"/>
    <lineage>
        <taxon>Eukaryota</taxon>
        <taxon>Fungi</taxon>
        <taxon>Dikarya</taxon>
        <taxon>Ascomycota</taxon>
        <taxon>Pezizomycotina</taxon>
        <taxon>Sordariomycetes</taxon>
        <taxon>Sordariomycetidae</taxon>
        <taxon>Sordariales</taxon>
        <taxon>Podosporaceae</taxon>
        <taxon>Podospora</taxon>
    </lineage>
</organism>
<evidence type="ECO:0000313" key="2">
    <source>
        <dbReference type="Proteomes" id="UP000280685"/>
    </source>
</evidence>
<keyword evidence="2" id="KW-1185">Reference proteome</keyword>
<dbReference type="EMBL" id="LR026964">
    <property type="protein sequence ID" value="VBB71985.1"/>
    <property type="molecule type" value="Genomic_DNA"/>
</dbReference>
<evidence type="ECO:0000313" key="1">
    <source>
        <dbReference type="EMBL" id="VBB71985.1"/>
    </source>
</evidence>